<sequence length="482" mass="54368">MLKPALMSLAVIMATMPAMNAYSATSQELFSEPKEVKDTKSELRHFTPVQLITSIDDKNIQSKEVKGKLTRTSYELPPSYTPAHLINNYKNQLKTLNASILFECEQTSCGSEDRLHRFLKPLNTTSKKSPALITAYITLPKKQIYVSIYAASWARYTNLEIDIIEVLDEPLDLVTTNQSYLSQEVSEIAVTDNSKKDEKNSADHPMLTRIPGAYIDEYTSHSFGQTAVLIGKNGKIFETKMLDGKITDIGYVLPRTYSEYEINANYQNALTKLGFNEVYACTAELCGRKTEMYDALKLLMSNGMDDSQFYRLYKLDRPEGNVYVMVYVIGYDRRLSAEVRIIEETTLNNNRVGIDLQGLTDEIAKTGHVALDGLLFKYDSDELLPEAYPIVEVVAQYLQTHPKQLFYVVGHSDDQGSQAYNQTLSEKRATAIKTRLIKQFSIAAQQVEAKGVGEYSPIANNLDEAGQKQNRRVELVIRSDNK</sequence>
<evidence type="ECO:0000256" key="5">
    <source>
        <dbReference type="SAM" id="SignalP"/>
    </source>
</evidence>
<evidence type="ECO:0000256" key="1">
    <source>
        <dbReference type="ARBA" id="ARBA00004442"/>
    </source>
</evidence>
<evidence type="ECO:0000256" key="2">
    <source>
        <dbReference type="ARBA" id="ARBA00023136"/>
    </source>
</evidence>
<dbReference type="PANTHER" id="PTHR30329">
    <property type="entry name" value="STATOR ELEMENT OF FLAGELLAR MOTOR COMPLEX"/>
    <property type="match status" value="1"/>
</dbReference>
<dbReference type="PRINTS" id="PR01021">
    <property type="entry name" value="OMPADOMAIN"/>
</dbReference>
<dbReference type="InterPro" id="IPR050330">
    <property type="entry name" value="Bact_OuterMem_StrucFunc"/>
</dbReference>
<feature type="chain" id="PRO_5007125910" evidence="5">
    <location>
        <begin position="21"/>
        <end position="482"/>
    </location>
</feature>
<dbReference type="PANTHER" id="PTHR30329:SF21">
    <property type="entry name" value="LIPOPROTEIN YIAD-RELATED"/>
    <property type="match status" value="1"/>
</dbReference>
<dbReference type="Pfam" id="PF00691">
    <property type="entry name" value="OmpA"/>
    <property type="match status" value="1"/>
</dbReference>
<feature type="domain" description="OmpA-like" evidence="6">
    <location>
        <begin position="363"/>
        <end position="481"/>
    </location>
</feature>
<dbReference type="GO" id="GO:0009279">
    <property type="term" value="C:cell outer membrane"/>
    <property type="evidence" value="ECO:0007669"/>
    <property type="project" value="UniProtKB-SubCell"/>
</dbReference>
<evidence type="ECO:0000256" key="4">
    <source>
        <dbReference type="PROSITE-ProRule" id="PRU00473"/>
    </source>
</evidence>
<dbReference type="SUPFAM" id="SSF103088">
    <property type="entry name" value="OmpA-like"/>
    <property type="match status" value="1"/>
</dbReference>
<dbReference type="PROSITE" id="PS51123">
    <property type="entry name" value="OMPA_2"/>
    <property type="match status" value="1"/>
</dbReference>
<keyword evidence="2 4" id="KW-0472">Membrane</keyword>
<dbReference type="EMBL" id="LRDC01000022">
    <property type="protein sequence ID" value="KVX01527.1"/>
    <property type="molecule type" value="Genomic_DNA"/>
</dbReference>
<keyword evidence="7" id="KW-0282">Flagellum</keyword>
<protein>
    <submittedName>
        <fullName evidence="7">Flagellar motor protein MotB</fullName>
    </submittedName>
</protein>
<evidence type="ECO:0000259" key="6">
    <source>
        <dbReference type="PROSITE" id="PS51123"/>
    </source>
</evidence>
<keyword evidence="7" id="KW-0966">Cell projection</keyword>
<keyword evidence="7" id="KW-0969">Cilium</keyword>
<dbReference type="Gene3D" id="3.30.1330.60">
    <property type="entry name" value="OmpA-like domain"/>
    <property type="match status" value="1"/>
</dbReference>
<comment type="subcellular location">
    <subcellularLocation>
        <location evidence="1">Cell outer membrane</location>
    </subcellularLocation>
</comment>
<gene>
    <name evidence="7" type="ORF">AWJ07_17465</name>
</gene>
<evidence type="ECO:0000313" key="7">
    <source>
        <dbReference type="EMBL" id="KVX01527.1"/>
    </source>
</evidence>
<dbReference type="InterPro" id="IPR006664">
    <property type="entry name" value="OMP_bac"/>
</dbReference>
<dbReference type="AlphaFoldDB" id="A0A106BZL6"/>
<evidence type="ECO:0000313" key="8">
    <source>
        <dbReference type="Proteomes" id="UP000055702"/>
    </source>
</evidence>
<evidence type="ECO:0000256" key="3">
    <source>
        <dbReference type="ARBA" id="ARBA00023237"/>
    </source>
</evidence>
<accession>A0A106BZL6</accession>
<comment type="caution">
    <text evidence="7">The sequence shown here is derived from an EMBL/GenBank/DDBJ whole genome shotgun (WGS) entry which is preliminary data.</text>
</comment>
<dbReference type="InterPro" id="IPR036737">
    <property type="entry name" value="OmpA-like_sf"/>
</dbReference>
<organism evidence="7">
    <name type="scientific">Shewanella frigidimarina</name>
    <dbReference type="NCBI Taxonomy" id="56812"/>
    <lineage>
        <taxon>Bacteria</taxon>
        <taxon>Pseudomonadati</taxon>
        <taxon>Pseudomonadota</taxon>
        <taxon>Gammaproteobacteria</taxon>
        <taxon>Alteromonadales</taxon>
        <taxon>Shewanellaceae</taxon>
        <taxon>Shewanella</taxon>
    </lineage>
</organism>
<dbReference type="Proteomes" id="UP000055702">
    <property type="component" value="Unassembled WGS sequence"/>
</dbReference>
<proteinExistence type="predicted"/>
<dbReference type="CDD" id="cd07185">
    <property type="entry name" value="OmpA_C-like"/>
    <property type="match status" value="1"/>
</dbReference>
<name>A0A106BZL6_SHEFR</name>
<reference evidence="7 8" key="1">
    <citation type="submission" date="2016-01" db="EMBL/GenBank/DDBJ databases">
        <title>Draft genome of the antarctic isolate Shewanella frigidimarina Ag06-30.</title>
        <authorList>
            <person name="Parmeciano Di Noto G."/>
            <person name="Vazquez S."/>
            <person name="Mac Cormack W."/>
            <person name="Iriarte A."/>
            <person name="Quiroga C."/>
        </authorList>
    </citation>
    <scope>NUCLEOTIDE SEQUENCE [LARGE SCALE GENOMIC DNA]</scope>
    <source>
        <strain evidence="7 8">Ag06-30</strain>
    </source>
</reference>
<feature type="signal peptide" evidence="5">
    <location>
        <begin position="1"/>
        <end position="20"/>
    </location>
</feature>
<keyword evidence="3" id="KW-0998">Cell outer membrane</keyword>
<keyword evidence="5" id="KW-0732">Signal</keyword>
<dbReference type="RefSeq" id="WP_059746186.1">
    <property type="nucleotide sequence ID" value="NZ_LRDC01000022.1"/>
</dbReference>
<dbReference type="InterPro" id="IPR006665">
    <property type="entry name" value="OmpA-like"/>
</dbReference>